<dbReference type="Proteomes" id="UP000193498">
    <property type="component" value="Unassembled WGS sequence"/>
</dbReference>
<dbReference type="AlphaFoldDB" id="A0A1Y1XWH7"/>
<keyword evidence="3" id="KW-1185">Reference proteome</keyword>
<gene>
    <name evidence="2" type="ORF">K493DRAFT_174600</name>
</gene>
<organism evidence="2 3">
    <name type="scientific">Basidiobolus meristosporus CBS 931.73</name>
    <dbReference type="NCBI Taxonomy" id="1314790"/>
    <lineage>
        <taxon>Eukaryota</taxon>
        <taxon>Fungi</taxon>
        <taxon>Fungi incertae sedis</taxon>
        <taxon>Zoopagomycota</taxon>
        <taxon>Entomophthoromycotina</taxon>
        <taxon>Basidiobolomycetes</taxon>
        <taxon>Basidiobolales</taxon>
        <taxon>Basidiobolaceae</taxon>
        <taxon>Basidiobolus</taxon>
    </lineage>
</organism>
<keyword evidence="1" id="KW-1133">Transmembrane helix</keyword>
<dbReference type="InterPro" id="IPR025187">
    <property type="entry name" value="DUF4112"/>
</dbReference>
<dbReference type="OrthoDB" id="2103474at2759"/>
<dbReference type="PANTHER" id="PTHR35519:SF2">
    <property type="entry name" value="PH DOMAIN PROTEIN"/>
    <property type="match status" value="1"/>
</dbReference>
<dbReference type="Pfam" id="PF13430">
    <property type="entry name" value="DUF4112"/>
    <property type="match status" value="1"/>
</dbReference>
<name>A0A1Y1XWH7_9FUNG</name>
<dbReference type="PANTHER" id="PTHR35519">
    <property type="entry name" value="MEMBRANE PROTEINS"/>
    <property type="match status" value="1"/>
</dbReference>
<sequence length="72" mass="7805">IGDIAGLLISLYQIYMSAQLGIPVTLIGLMVLNVVVDAVIGLVPFVGDFLDVLFKANIYNLALLENWLAKND</sequence>
<keyword evidence="1" id="KW-0472">Membrane</keyword>
<feature type="non-terminal residue" evidence="2">
    <location>
        <position position="1"/>
    </location>
</feature>
<evidence type="ECO:0000313" key="3">
    <source>
        <dbReference type="Proteomes" id="UP000193498"/>
    </source>
</evidence>
<evidence type="ECO:0000313" key="2">
    <source>
        <dbReference type="EMBL" id="ORX89694.1"/>
    </source>
</evidence>
<reference evidence="2 3" key="1">
    <citation type="submission" date="2016-07" db="EMBL/GenBank/DDBJ databases">
        <title>Pervasive Adenine N6-methylation of Active Genes in Fungi.</title>
        <authorList>
            <consortium name="DOE Joint Genome Institute"/>
            <person name="Mondo S.J."/>
            <person name="Dannebaum R.O."/>
            <person name="Kuo R.C."/>
            <person name="Labutti K."/>
            <person name="Haridas S."/>
            <person name="Kuo A."/>
            <person name="Salamov A."/>
            <person name="Ahrendt S.R."/>
            <person name="Lipzen A."/>
            <person name="Sullivan W."/>
            <person name="Andreopoulos W.B."/>
            <person name="Clum A."/>
            <person name="Lindquist E."/>
            <person name="Daum C."/>
            <person name="Ramamoorthy G.K."/>
            <person name="Gryganskyi A."/>
            <person name="Culley D."/>
            <person name="Magnuson J.K."/>
            <person name="James T.Y."/>
            <person name="O'Malley M.A."/>
            <person name="Stajich J.E."/>
            <person name="Spatafora J.W."/>
            <person name="Visel A."/>
            <person name="Grigoriev I.V."/>
        </authorList>
    </citation>
    <scope>NUCLEOTIDE SEQUENCE [LARGE SCALE GENOMIC DNA]</scope>
    <source>
        <strain evidence="2 3">CBS 931.73</strain>
    </source>
</reference>
<comment type="caution">
    <text evidence="2">The sequence shown here is derived from an EMBL/GenBank/DDBJ whole genome shotgun (WGS) entry which is preliminary data.</text>
</comment>
<accession>A0A1Y1XWH7</accession>
<feature type="non-terminal residue" evidence="2">
    <location>
        <position position="72"/>
    </location>
</feature>
<protein>
    <recommendedName>
        <fullName evidence="4">DUF4112 domain-containing protein</fullName>
    </recommendedName>
</protein>
<dbReference type="InParanoid" id="A0A1Y1XWH7"/>
<dbReference type="STRING" id="1314790.A0A1Y1XWH7"/>
<feature type="transmembrane region" description="Helical" evidence="1">
    <location>
        <begin position="20"/>
        <end position="46"/>
    </location>
</feature>
<proteinExistence type="predicted"/>
<dbReference type="EMBL" id="MCFE01000427">
    <property type="protein sequence ID" value="ORX89694.1"/>
    <property type="molecule type" value="Genomic_DNA"/>
</dbReference>
<keyword evidence="1" id="KW-0812">Transmembrane</keyword>
<evidence type="ECO:0000256" key="1">
    <source>
        <dbReference type="SAM" id="Phobius"/>
    </source>
</evidence>
<evidence type="ECO:0008006" key="4">
    <source>
        <dbReference type="Google" id="ProtNLM"/>
    </source>
</evidence>